<name>A0A2T7PN14_POMCA</name>
<reference evidence="1 2" key="1">
    <citation type="submission" date="2018-04" db="EMBL/GenBank/DDBJ databases">
        <title>The genome of golden apple snail Pomacea canaliculata provides insight into stress tolerance and invasive adaptation.</title>
        <authorList>
            <person name="Liu C."/>
            <person name="Liu B."/>
            <person name="Ren Y."/>
            <person name="Zhang Y."/>
            <person name="Wang H."/>
            <person name="Li S."/>
            <person name="Jiang F."/>
            <person name="Yin L."/>
            <person name="Zhang G."/>
            <person name="Qian W."/>
            <person name="Fan W."/>
        </authorList>
    </citation>
    <scope>NUCLEOTIDE SEQUENCE [LARGE SCALE GENOMIC DNA]</scope>
    <source>
        <strain evidence="1">SZHN2017</strain>
        <tissue evidence="1">Muscle</tissue>
    </source>
</reference>
<gene>
    <name evidence="1" type="ORF">C0Q70_06089</name>
</gene>
<evidence type="ECO:0000313" key="1">
    <source>
        <dbReference type="EMBL" id="PVD34811.1"/>
    </source>
</evidence>
<proteinExistence type="predicted"/>
<dbReference type="AlphaFoldDB" id="A0A2T7PN14"/>
<comment type="caution">
    <text evidence="1">The sequence shown here is derived from an EMBL/GenBank/DDBJ whole genome shotgun (WGS) entry which is preliminary data.</text>
</comment>
<dbReference type="Proteomes" id="UP000245119">
    <property type="component" value="Linkage Group LG3"/>
</dbReference>
<keyword evidence="2" id="KW-1185">Reference proteome</keyword>
<organism evidence="1 2">
    <name type="scientific">Pomacea canaliculata</name>
    <name type="common">Golden apple snail</name>
    <dbReference type="NCBI Taxonomy" id="400727"/>
    <lineage>
        <taxon>Eukaryota</taxon>
        <taxon>Metazoa</taxon>
        <taxon>Spiralia</taxon>
        <taxon>Lophotrochozoa</taxon>
        <taxon>Mollusca</taxon>
        <taxon>Gastropoda</taxon>
        <taxon>Caenogastropoda</taxon>
        <taxon>Architaenioglossa</taxon>
        <taxon>Ampullarioidea</taxon>
        <taxon>Ampullariidae</taxon>
        <taxon>Pomacea</taxon>
    </lineage>
</organism>
<dbReference type="EMBL" id="PZQS01000003">
    <property type="protein sequence ID" value="PVD34811.1"/>
    <property type="molecule type" value="Genomic_DNA"/>
</dbReference>
<accession>A0A2T7PN14</accession>
<evidence type="ECO:0000313" key="2">
    <source>
        <dbReference type="Proteomes" id="UP000245119"/>
    </source>
</evidence>
<sequence>MSPAFHQLRLSRPAGTQADIAIGNQAPMPSPCPCPCILAGEAELMTLTCQIDTRDGTRLPFDWFCNEVSN</sequence>
<protein>
    <submittedName>
        <fullName evidence="1">Uncharacterized protein</fullName>
    </submittedName>
</protein>